<dbReference type="Proteomes" id="UP000053051">
    <property type="component" value="Unassembled WGS sequence"/>
</dbReference>
<organism evidence="1 2">
    <name type="scientific">Richelia intracellularis HH01</name>
    <dbReference type="NCBI Taxonomy" id="1165094"/>
    <lineage>
        <taxon>Bacteria</taxon>
        <taxon>Bacillati</taxon>
        <taxon>Cyanobacteriota</taxon>
        <taxon>Cyanophyceae</taxon>
        <taxon>Nostocales</taxon>
        <taxon>Nostocaceae</taxon>
        <taxon>Richelia</taxon>
    </lineage>
</organism>
<evidence type="ECO:0000313" key="2">
    <source>
        <dbReference type="Proteomes" id="UP000053051"/>
    </source>
</evidence>
<protein>
    <submittedName>
        <fullName evidence="1">Uncharacterized protein</fullName>
    </submittedName>
</protein>
<reference evidence="1 2" key="1">
    <citation type="submission" date="2012-05" db="EMBL/GenBank/DDBJ databases">
        <authorList>
            <person name="Hilton J."/>
        </authorList>
    </citation>
    <scope>NUCLEOTIDE SEQUENCE [LARGE SCALE GENOMIC DNA]</scope>
    <source>
        <strain evidence="1 2">HH01</strain>
    </source>
</reference>
<gene>
    <name evidence="1" type="ORF">RINTHH_20600</name>
</gene>
<proteinExistence type="predicted"/>
<dbReference type="EMBL" id="CAIY01000082">
    <property type="protein sequence ID" value="CCH68215.1"/>
    <property type="molecule type" value="Genomic_DNA"/>
</dbReference>
<dbReference type="RefSeq" id="WP_008235686.1">
    <property type="nucleotide sequence ID" value="NZ_CAIY01000082.1"/>
</dbReference>
<sequence length="90" mass="10208">MYALKQEQDKYTNTSQTNTSQAYLVDPNLIRAAGRIYYTHCEVHPEIEGQAAGVAINRSNYRGKVIFIDQPALLPEECFVHLSQIESSVY</sequence>
<accession>M1X3A1</accession>
<dbReference type="OrthoDB" id="531597at2"/>
<evidence type="ECO:0000313" key="1">
    <source>
        <dbReference type="EMBL" id="CCH68215.1"/>
    </source>
</evidence>
<keyword evidence="2" id="KW-1185">Reference proteome</keyword>
<dbReference type="STRING" id="1165094.RINTHH_20600"/>
<dbReference type="AlphaFoldDB" id="M1X3A1"/>
<reference evidence="2" key="2">
    <citation type="submission" date="2016-01" db="EMBL/GenBank/DDBJ databases">
        <title>Diatom-associated endosymboitic cyanobacterium lacks core nitrogen metabolism enzymes.</title>
        <authorList>
            <person name="Hilton J.A."/>
            <person name="Foster R.A."/>
            <person name="Tripp H.J."/>
            <person name="Carter B.J."/>
            <person name="Zehr J.P."/>
            <person name="Villareal T.A."/>
        </authorList>
    </citation>
    <scope>NUCLEOTIDE SEQUENCE [LARGE SCALE GENOMIC DNA]</scope>
    <source>
        <strain evidence="2">HH01</strain>
    </source>
</reference>
<name>M1X3A1_9NOST</name>
<comment type="caution">
    <text evidence="1">The sequence shown here is derived from an EMBL/GenBank/DDBJ whole genome shotgun (WGS) entry which is preliminary data.</text>
</comment>